<proteinExistence type="predicted"/>
<evidence type="ECO:0000256" key="3">
    <source>
        <dbReference type="PIRSR" id="PIRSR005902-1"/>
    </source>
</evidence>
<keyword evidence="1 3" id="KW-0479">Metal-binding</keyword>
<comment type="caution">
    <text evidence="4">The sequence shown here is derived from an EMBL/GenBank/DDBJ whole genome shotgun (WGS) entry which is preliminary data.</text>
</comment>
<dbReference type="NCBIfam" id="TIGR00010">
    <property type="entry name" value="YchF/TatD family DNA exonuclease"/>
    <property type="match status" value="1"/>
</dbReference>
<dbReference type="Pfam" id="PF01026">
    <property type="entry name" value="TatD_DNase"/>
    <property type="match status" value="1"/>
</dbReference>
<dbReference type="EMBL" id="RXIH01000038">
    <property type="protein sequence ID" value="RZN55663.1"/>
    <property type="molecule type" value="Genomic_DNA"/>
</dbReference>
<dbReference type="GO" id="GO:0005829">
    <property type="term" value="C:cytosol"/>
    <property type="evidence" value="ECO:0007669"/>
    <property type="project" value="TreeGrafter"/>
</dbReference>
<evidence type="ECO:0000256" key="2">
    <source>
        <dbReference type="ARBA" id="ARBA00022801"/>
    </source>
</evidence>
<dbReference type="GO" id="GO:0046872">
    <property type="term" value="F:metal ion binding"/>
    <property type="evidence" value="ECO:0007669"/>
    <property type="project" value="UniProtKB-KW"/>
</dbReference>
<dbReference type="InterPro" id="IPR032466">
    <property type="entry name" value="Metal_Hydrolase"/>
</dbReference>
<dbReference type="Proteomes" id="UP000317265">
    <property type="component" value="Unassembled WGS sequence"/>
</dbReference>
<feature type="binding site" evidence="3">
    <location>
        <position position="5"/>
    </location>
    <ligand>
        <name>a divalent metal cation</name>
        <dbReference type="ChEBI" id="CHEBI:60240"/>
        <label>1</label>
    </ligand>
</feature>
<reference evidence="5 7" key="1">
    <citation type="journal article" date="2019" name="Nat. Microbiol.">
        <title>Expanding anaerobic alkane metabolism in the domain of Archaea.</title>
        <authorList>
            <person name="Wang Y."/>
            <person name="Wegener G."/>
            <person name="Hou J."/>
            <person name="Wang F."/>
            <person name="Xiao X."/>
        </authorList>
    </citation>
    <scope>NUCLEOTIDE SEQUENCE [LARGE SCALE GENOMIC DNA]</scope>
    <source>
        <strain evidence="5">WYZ-LMO11</strain>
    </source>
</reference>
<evidence type="ECO:0000313" key="4">
    <source>
        <dbReference type="EMBL" id="RZN55663.1"/>
    </source>
</evidence>
<dbReference type="GO" id="GO:0016788">
    <property type="term" value="F:hydrolase activity, acting on ester bonds"/>
    <property type="evidence" value="ECO:0007669"/>
    <property type="project" value="InterPro"/>
</dbReference>
<dbReference type="GO" id="GO:0004536">
    <property type="term" value="F:DNA nuclease activity"/>
    <property type="evidence" value="ECO:0007669"/>
    <property type="project" value="InterPro"/>
</dbReference>
<evidence type="ECO:0000313" key="5">
    <source>
        <dbReference type="EMBL" id="TDA37814.1"/>
    </source>
</evidence>
<organism evidence="4 6">
    <name type="scientific">Thermoproteota archaeon</name>
    <dbReference type="NCBI Taxonomy" id="2056631"/>
    <lineage>
        <taxon>Archaea</taxon>
        <taxon>Thermoproteota</taxon>
    </lineage>
</organism>
<dbReference type="SUPFAM" id="SSF51556">
    <property type="entry name" value="Metallo-dependent hydrolases"/>
    <property type="match status" value="1"/>
</dbReference>
<reference evidence="4 6" key="2">
    <citation type="journal article" date="2019" name="Nat. Microbiol.">
        <title>Wide diversity of methane and short-chain alkane metabolisms in uncultured archaea.</title>
        <authorList>
            <person name="Borrel G."/>
            <person name="Adam P.S."/>
            <person name="McKay L.J."/>
            <person name="Chen L.X."/>
            <person name="Sierra-Garcia I.N."/>
            <person name="Sieber C.M."/>
            <person name="Letourneur Q."/>
            <person name="Ghozlane A."/>
            <person name="Andersen G.L."/>
            <person name="Li W.J."/>
            <person name="Hallam S.J."/>
            <person name="Muyzer G."/>
            <person name="de Oliveira V.M."/>
            <person name="Inskeep W.P."/>
            <person name="Banfield J.F."/>
            <person name="Gribaldo S."/>
        </authorList>
    </citation>
    <scope>NUCLEOTIDE SEQUENCE [LARGE SCALE GENOMIC DNA]</scope>
    <source>
        <strain evidence="4">Verst-YHS</strain>
    </source>
</reference>
<feature type="binding site" evidence="3">
    <location>
        <position position="126"/>
    </location>
    <ligand>
        <name>a divalent metal cation</name>
        <dbReference type="ChEBI" id="CHEBI:60240"/>
        <label>2</label>
    </ligand>
</feature>
<evidence type="ECO:0000313" key="7">
    <source>
        <dbReference type="Proteomes" id="UP000317265"/>
    </source>
</evidence>
<dbReference type="PROSITE" id="PS01091">
    <property type="entry name" value="TATD_3"/>
    <property type="match status" value="1"/>
</dbReference>
<dbReference type="Proteomes" id="UP000316080">
    <property type="component" value="Unassembled WGS sequence"/>
</dbReference>
<name>A0A520KEN1_9CREN</name>
<accession>A0A520KEN1</accession>
<gene>
    <name evidence="5" type="ORF">DSO09_06020</name>
    <name evidence="4" type="ORF">EF809_04735</name>
</gene>
<evidence type="ECO:0000313" key="6">
    <source>
        <dbReference type="Proteomes" id="UP000316080"/>
    </source>
</evidence>
<feature type="binding site" evidence="3">
    <location>
        <position position="149"/>
    </location>
    <ligand>
        <name>a divalent metal cation</name>
        <dbReference type="ChEBI" id="CHEBI:60240"/>
        <label>2</label>
    </ligand>
</feature>
<dbReference type="PANTHER" id="PTHR46124:SF2">
    <property type="entry name" value="D-AMINOACYL-TRNA DEACYLASE"/>
    <property type="match status" value="1"/>
</dbReference>
<feature type="binding site" evidence="3">
    <location>
        <position position="7"/>
    </location>
    <ligand>
        <name>a divalent metal cation</name>
        <dbReference type="ChEBI" id="CHEBI:60240"/>
        <label>1</label>
    </ligand>
</feature>
<keyword evidence="2" id="KW-0378">Hydrolase</keyword>
<dbReference type="EMBL" id="QNVI01000063">
    <property type="protein sequence ID" value="TDA37814.1"/>
    <property type="molecule type" value="Genomic_DNA"/>
</dbReference>
<feature type="binding site" evidence="3">
    <location>
        <position position="88"/>
    </location>
    <ligand>
        <name>a divalent metal cation</name>
        <dbReference type="ChEBI" id="CHEBI:60240"/>
        <label>1</label>
    </ligand>
</feature>
<feature type="binding site" evidence="3">
    <location>
        <position position="197"/>
    </location>
    <ligand>
        <name>a divalent metal cation</name>
        <dbReference type="ChEBI" id="CHEBI:60240"/>
        <label>1</label>
    </ligand>
</feature>
<evidence type="ECO:0000256" key="1">
    <source>
        <dbReference type="ARBA" id="ARBA00022723"/>
    </source>
</evidence>
<dbReference type="InterPro" id="IPR018228">
    <property type="entry name" value="DNase_TatD-rel_CS"/>
</dbReference>
<dbReference type="AlphaFoldDB" id="A0A520KEN1"/>
<dbReference type="Gene3D" id="3.20.20.140">
    <property type="entry name" value="Metal-dependent hydrolases"/>
    <property type="match status" value="1"/>
</dbReference>
<protein>
    <submittedName>
        <fullName evidence="4">TatD family deoxyribonuclease</fullName>
    </submittedName>
</protein>
<sequence length="246" mass="28491">MIDVHTHLTDPCFSDIDEIVRKAKNVGVEYIITSITDPLEIKRAKEIISLYPNYIYLTIGFDPTLLSEEKFSQFEKLAKEENIIGIGEVGLDFYYIRDYSQRELQEKFFRRSIHLALERELPIVIHSRSAGRKALEILYSEDAKKVIMHAFDGKSSDAKKAVERGFYFSIPTSVVYSQQKQKLVKNLPIEFLLLETDSPVLSPIRGLRNEPANLIYSLKKISEIKRIPEKEVDRITTENTKKIFIF</sequence>
<dbReference type="InterPro" id="IPR015991">
    <property type="entry name" value="TatD/YcfH-like"/>
</dbReference>
<dbReference type="PANTHER" id="PTHR46124">
    <property type="entry name" value="D-AMINOACYL-TRNA DEACYLASE"/>
    <property type="match status" value="1"/>
</dbReference>
<dbReference type="CDD" id="cd01310">
    <property type="entry name" value="TatD_DNAse"/>
    <property type="match status" value="1"/>
</dbReference>
<dbReference type="PIRSF" id="PIRSF005902">
    <property type="entry name" value="DNase_TatD"/>
    <property type="match status" value="1"/>
</dbReference>
<dbReference type="InterPro" id="IPR001130">
    <property type="entry name" value="TatD-like"/>
</dbReference>